<feature type="compositionally biased region" description="Basic and acidic residues" evidence="1">
    <location>
        <begin position="28"/>
        <end position="39"/>
    </location>
</feature>
<evidence type="ECO:0000313" key="2">
    <source>
        <dbReference type="EMBL" id="GBO24050.1"/>
    </source>
</evidence>
<accession>A0A4Y2VK75</accession>
<gene>
    <name evidence="2" type="ORF">AVEN_126718_1</name>
</gene>
<evidence type="ECO:0000313" key="3">
    <source>
        <dbReference type="Proteomes" id="UP000499080"/>
    </source>
</evidence>
<dbReference type="AlphaFoldDB" id="A0A4Y2VK75"/>
<evidence type="ECO:0000256" key="1">
    <source>
        <dbReference type="SAM" id="MobiDB-lite"/>
    </source>
</evidence>
<comment type="caution">
    <text evidence="2">The sequence shown here is derived from an EMBL/GenBank/DDBJ whole genome shotgun (WGS) entry which is preliminary data.</text>
</comment>
<organism evidence="2 3">
    <name type="scientific">Araneus ventricosus</name>
    <name type="common">Orbweaver spider</name>
    <name type="synonym">Epeira ventricosa</name>
    <dbReference type="NCBI Taxonomy" id="182803"/>
    <lineage>
        <taxon>Eukaryota</taxon>
        <taxon>Metazoa</taxon>
        <taxon>Ecdysozoa</taxon>
        <taxon>Arthropoda</taxon>
        <taxon>Chelicerata</taxon>
        <taxon>Arachnida</taxon>
        <taxon>Araneae</taxon>
        <taxon>Araneomorphae</taxon>
        <taxon>Entelegynae</taxon>
        <taxon>Araneoidea</taxon>
        <taxon>Araneidae</taxon>
        <taxon>Araneus</taxon>
    </lineage>
</organism>
<proteinExistence type="predicted"/>
<feature type="region of interest" description="Disordered" evidence="1">
    <location>
        <begin position="1"/>
        <end position="39"/>
    </location>
</feature>
<dbReference type="EMBL" id="BGPR01047047">
    <property type="protein sequence ID" value="GBO24050.1"/>
    <property type="molecule type" value="Genomic_DNA"/>
</dbReference>
<reference evidence="2 3" key="1">
    <citation type="journal article" date="2019" name="Sci. Rep.">
        <title>Orb-weaving spider Araneus ventricosus genome elucidates the spidroin gene catalogue.</title>
        <authorList>
            <person name="Kono N."/>
            <person name="Nakamura H."/>
            <person name="Ohtoshi R."/>
            <person name="Moran D.A.P."/>
            <person name="Shinohara A."/>
            <person name="Yoshida Y."/>
            <person name="Fujiwara M."/>
            <person name="Mori M."/>
            <person name="Tomita M."/>
            <person name="Arakawa K."/>
        </authorList>
    </citation>
    <scope>NUCLEOTIDE SEQUENCE [LARGE SCALE GENOMIC DNA]</scope>
</reference>
<feature type="compositionally biased region" description="Basic and acidic residues" evidence="1">
    <location>
        <begin position="10"/>
        <end position="21"/>
    </location>
</feature>
<protein>
    <submittedName>
        <fullName evidence="2">Uncharacterized protein</fullName>
    </submittedName>
</protein>
<dbReference type="Proteomes" id="UP000499080">
    <property type="component" value="Unassembled WGS sequence"/>
</dbReference>
<keyword evidence="3" id="KW-1185">Reference proteome</keyword>
<sequence>MSLTTSLHDAMIEHELGKKRDDEEEKEDESKEKKRKEADDALKTFIELSEQYSFMTALQTLKLHYIGGNRDA</sequence>
<name>A0A4Y2VK75_ARAVE</name>